<gene>
    <name evidence="2" type="ORF">J437_LFUL004979</name>
</gene>
<dbReference type="InterPro" id="IPR017850">
    <property type="entry name" value="Alkaline_phosphatase_core_sf"/>
</dbReference>
<feature type="region of interest" description="Disordered" evidence="1">
    <location>
        <begin position="1"/>
        <end position="48"/>
    </location>
</feature>
<comment type="caution">
    <text evidence="2">The sequence shown here is derived from an EMBL/GenBank/DDBJ whole genome shotgun (WGS) entry which is preliminary data.</text>
</comment>
<dbReference type="Proteomes" id="UP000792457">
    <property type="component" value="Unassembled WGS sequence"/>
</dbReference>
<keyword evidence="3" id="KW-1185">Reference proteome</keyword>
<dbReference type="EMBL" id="KZ308198">
    <property type="protein sequence ID" value="KAG8224497.1"/>
    <property type="molecule type" value="Genomic_DNA"/>
</dbReference>
<accession>A0A8K0NWQ6</accession>
<dbReference type="OrthoDB" id="103349at2759"/>
<sequence>MSPPVSKEKNDSLPLEVSNPISPPDKSLESVSPKTRKELFGKRSGGGNKSIKATLSLLTADNGPWEAKCELSGSWGPFAGKWQRERHGGATKFTLWEGGHRVPSFVYWPHHIKEIMKFSIETRIQAIVKTSKCKR</sequence>
<protein>
    <submittedName>
        <fullName evidence="2">Uncharacterized protein</fullName>
    </submittedName>
</protein>
<evidence type="ECO:0000313" key="3">
    <source>
        <dbReference type="Proteomes" id="UP000792457"/>
    </source>
</evidence>
<dbReference type="AlphaFoldDB" id="A0A8K0NWQ6"/>
<proteinExistence type="predicted"/>
<reference evidence="2" key="1">
    <citation type="submission" date="2013-04" db="EMBL/GenBank/DDBJ databases">
        <authorList>
            <person name="Qu J."/>
            <person name="Murali S.C."/>
            <person name="Bandaranaike D."/>
            <person name="Bellair M."/>
            <person name="Blankenburg K."/>
            <person name="Chao H."/>
            <person name="Dinh H."/>
            <person name="Doddapaneni H."/>
            <person name="Downs B."/>
            <person name="Dugan-Rocha S."/>
            <person name="Elkadiri S."/>
            <person name="Gnanaolivu R.D."/>
            <person name="Hernandez B."/>
            <person name="Javaid M."/>
            <person name="Jayaseelan J.C."/>
            <person name="Lee S."/>
            <person name="Li M."/>
            <person name="Ming W."/>
            <person name="Munidasa M."/>
            <person name="Muniz J."/>
            <person name="Nguyen L."/>
            <person name="Ongeri F."/>
            <person name="Osuji N."/>
            <person name="Pu L.-L."/>
            <person name="Puazo M."/>
            <person name="Qu C."/>
            <person name="Quiroz J."/>
            <person name="Raj R."/>
            <person name="Weissenberger G."/>
            <person name="Xin Y."/>
            <person name="Zou X."/>
            <person name="Han Y."/>
            <person name="Richards S."/>
            <person name="Worley K."/>
            <person name="Muzny D."/>
            <person name="Gibbs R."/>
        </authorList>
    </citation>
    <scope>NUCLEOTIDE SEQUENCE</scope>
    <source>
        <strain evidence="2">Sampled in the wild</strain>
    </source>
</reference>
<reference evidence="2" key="2">
    <citation type="submission" date="2017-10" db="EMBL/GenBank/DDBJ databases">
        <title>Ladona fulva Genome sequencing and assembly.</title>
        <authorList>
            <person name="Murali S."/>
            <person name="Richards S."/>
            <person name="Bandaranaike D."/>
            <person name="Bellair M."/>
            <person name="Blankenburg K."/>
            <person name="Chao H."/>
            <person name="Dinh H."/>
            <person name="Doddapaneni H."/>
            <person name="Dugan-Rocha S."/>
            <person name="Elkadiri S."/>
            <person name="Gnanaolivu R."/>
            <person name="Hernandez B."/>
            <person name="Skinner E."/>
            <person name="Javaid M."/>
            <person name="Lee S."/>
            <person name="Li M."/>
            <person name="Ming W."/>
            <person name="Munidasa M."/>
            <person name="Muniz J."/>
            <person name="Nguyen L."/>
            <person name="Hughes D."/>
            <person name="Osuji N."/>
            <person name="Pu L.-L."/>
            <person name="Puazo M."/>
            <person name="Qu C."/>
            <person name="Quiroz J."/>
            <person name="Raj R."/>
            <person name="Weissenberger G."/>
            <person name="Xin Y."/>
            <person name="Zou X."/>
            <person name="Han Y."/>
            <person name="Worley K."/>
            <person name="Muzny D."/>
            <person name="Gibbs R."/>
        </authorList>
    </citation>
    <scope>NUCLEOTIDE SEQUENCE</scope>
    <source>
        <strain evidence="2">Sampled in the wild</strain>
    </source>
</reference>
<evidence type="ECO:0000256" key="1">
    <source>
        <dbReference type="SAM" id="MobiDB-lite"/>
    </source>
</evidence>
<dbReference type="SUPFAM" id="SSF53649">
    <property type="entry name" value="Alkaline phosphatase-like"/>
    <property type="match status" value="1"/>
</dbReference>
<dbReference type="Gene3D" id="3.40.720.10">
    <property type="entry name" value="Alkaline Phosphatase, subunit A"/>
    <property type="match status" value="1"/>
</dbReference>
<feature type="compositionally biased region" description="Basic and acidic residues" evidence="1">
    <location>
        <begin position="1"/>
        <end position="11"/>
    </location>
</feature>
<evidence type="ECO:0000313" key="2">
    <source>
        <dbReference type="EMBL" id="KAG8224497.1"/>
    </source>
</evidence>
<organism evidence="2 3">
    <name type="scientific">Ladona fulva</name>
    <name type="common">Scarce chaser dragonfly</name>
    <name type="synonym">Libellula fulva</name>
    <dbReference type="NCBI Taxonomy" id="123851"/>
    <lineage>
        <taxon>Eukaryota</taxon>
        <taxon>Metazoa</taxon>
        <taxon>Ecdysozoa</taxon>
        <taxon>Arthropoda</taxon>
        <taxon>Hexapoda</taxon>
        <taxon>Insecta</taxon>
        <taxon>Pterygota</taxon>
        <taxon>Palaeoptera</taxon>
        <taxon>Odonata</taxon>
        <taxon>Epiprocta</taxon>
        <taxon>Anisoptera</taxon>
        <taxon>Libelluloidea</taxon>
        <taxon>Libellulidae</taxon>
        <taxon>Ladona</taxon>
    </lineage>
</organism>
<name>A0A8K0NWQ6_LADFU</name>